<name>A0A8R7NX60_TRIUA</name>
<keyword evidence="3" id="KW-1185">Reference proteome</keyword>
<organism evidence="2 3">
    <name type="scientific">Triticum urartu</name>
    <name type="common">Red wild einkorn</name>
    <name type="synonym">Crithodium urartu</name>
    <dbReference type="NCBI Taxonomy" id="4572"/>
    <lineage>
        <taxon>Eukaryota</taxon>
        <taxon>Viridiplantae</taxon>
        <taxon>Streptophyta</taxon>
        <taxon>Embryophyta</taxon>
        <taxon>Tracheophyta</taxon>
        <taxon>Spermatophyta</taxon>
        <taxon>Magnoliopsida</taxon>
        <taxon>Liliopsida</taxon>
        <taxon>Poales</taxon>
        <taxon>Poaceae</taxon>
        <taxon>BOP clade</taxon>
        <taxon>Pooideae</taxon>
        <taxon>Triticodae</taxon>
        <taxon>Triticeae</taxon>
        <taxon>Triticinae</taxon>
        <taxon>Triticum</taxon>
    </lineage>
</organism>
<feature type="region of interest" description="Disordered" evidence="1">
    <location>
        <begin position="1"/>
        <end position="43"/>
    </location>
</feature>
<evidence type="ECO:0000313" key="2">
    <source>
        <dbReference type="EnsemblPlants" id="TuG1812G0100001366.01.T01"/>
    </source>
</evidence>
<protein>
    <submittedName>
        <fullName evidence="2">Uncharacterized protein</fullName>
    </submittedName>
</protein>
<reference evidence="2" key="3">
    <citation type="submission" date="2022-06" db="UniProtKB">
        <authorList>
            <consortium name="EnsemblPlants"/>
        </authorList>
    </citation>
    <scope>IDENTIFICATION</scope>
</reference>
<dbReference type="EnsemblPlants" id="TuG1812G0100001366.01.T01">
    <property type="protein sequence ID" value="TuG1812G0100001366.01.T01"/>
    <property type="gene ID" value="TuG1812G0100001366.01"/>
</dbReference>
<evidence type="ECO:0000256" key="1">
    <source>
        <dbReference type="SAM" id="MobiDB-lite"/>
    </source>
</evidence>
<reference evidence="2" key="2">
    <citation type="submission" date="2018-03" db="EMBL/GenBank/DDBJ databases">
        <title>The Triticum urartu genome reveals the dynamic nature of wheat genome evolution.</title>
        <authorList>
            <person name="Ling H."/>
            <person name="Ma B."/>
            <person name="Shi X."/>
            <person name="Liu H."/>
            <person name="Dong L."/>
            <person name="Sun H."/>
            <person name="Cao Y."/>
            <person name="Gao Q."/>
            <person name="Zheng S."/>
            <person name="Li Y."/>
            <person name="Yu Y."/>
            <person name="Du H."/>
            <person name="Qi M."/>
            <person name="Li Y."/>
            <person name="Yu H."/>
            <person name="Cui Y."/>
            <person name="Wang N."/>
            <person name="Chen C."/>
            <person name="Wu H."/>
            <person name="Zhao Y."/>
            <person name="Zhang J."/>
            <person name="Li Y."/>
            <person name="Zhou W."/>
            <person name="Zhang B."/>
            <person name="Hu W."/>
            <person name="Eijk M."/>
            <person name="Tang J."/>
            <person name="Witsenboer H."/>
            <person name="Zhao S."/>
            <person name="Li Z."/>
            <person name="Zhang A."/>
            <person name="Wang D."/>
            <person name="Liang C."/>
        </authorList>
    </citation>
    <scope>NUCLEOTIDE SEQUENCE [LARGE SCALE GENOMIC DNA]</scope>
    <source>
        <strain evidence="2">cv. G1812</strain>
    </source>
</reference>
<reference evidence="3" key="1">
    <citation type="journal article" date="2013" name="Nature">
        <title>Draft genome of the wheat A-genome progenitor Triticum urartu.</title>
        <authorList>
            <person name="Ling H.Q."/>
            <person name="Zhao S."/>
            <person name="Liu D."/>
            <person name="Wang J."/>
            <person name="Sun H."/>
            <person name="Zhang C."/>
            <person name="Fan H."/>
            <person name="Li D."/>
            <person name="Dong L."/>
            <person name="Tao Y."/>
            <person name="Gao C."/>
            <person name="Wu H."/>
            <person name="Li Y."/>
            <person name="Cui Y."/>
            <person name="Guo X."/>
            <person name="Zheng S."/>
            <person name="Wang B."/>
            <person name="Yu K."/>
            <person name="Liang Q."/>
            <person name="Yang W."/>
            <person name="Lou X."/>
            <person name="Chen J."/>
            <person name="Feng M."/>
            <person name="Jian J."/>
            <person name="Zhang X."/>
            <person name="Luo G."/>
            <person name="Jiang Y."/>
            <person name="Liu J."/>
            <person name="Wang Z."/>
            <person name="Sha Y."/>
            <person name="Zhang B."/>
            <person name="Wu H."/>
            <person name="Tang D."/>
            <person name="Shen Q."/>
            <person name="Xue P."/>
            <person name="Zou S."/>
            <person name="Wang X."/>
            <person name="Liu X."/>
            <person name="Wang F."/>
            <person name="Yang Y."/>
            <person name="An X."/>
            <person name="Dong Z."/>
            <person name="Zhang K."/>
            <person name="Zhang X."/>
            <person name="Luo M.C."/>
            <person name="Dvorak J."/>
            <person name="Tong Y."/>
            <person name="Wang J."/>
            <person name="Yang H."/>
            <person name="Li Z."/>
            <person name="Wang D."/>
            <person name="Zhang A."/>
            <person name="Wang J."/>
        </authorList>
    </citation>
    <scope>NUCLEOTIDE SEQUENCE</scope>
    <source>
        <strain evidence="3">cv. G1812</strain>
    </source>
</reference>
<sequence>PPPTVAHPLRRPPPPSTTLTIEPTPRPAPSSTHPQPSPVARVSAATPNFVGICQIRRRRGQRWPDLAPVNDHVTVVDGTMTMAGGANLHGTGRHQGDGAPSPSNLAISGCLL</sequence>
<proteinExistence type="predicted"/>
<feature type="compositionally biased region" description="Pro residues" evidence="1">
    <location>
        <begin position="1"/>
        <end position="16"/>
    </location>
</feature>
<dbReference type="Gramene" id="TuG1812G0100001366.01.T01">
    <property type="protein sequence ID" value="TuG1812G0100001366.01.T01"/>
    <property type="gene ID" value="TuG1812G0100001366.01"/>
</dbReference>
<feature type="region of interest" description="Disordered" evidence="1">
    <location>
        <begin position="86"/>
        <end position="105"/>
    </location>
</feature>
<dbReference type="Proteomes" id="UP000015106">
    <property type="component" value="Chromosome 1"/>
</dbReference>
<accession>A0A8R7NX60</accession>
<dbReference type="AlphaFoldDB" id="A0A8R7NX60"/>
<evidence type="ECO:0000313" key="3">
    <source>
        <dbReference type="Proteomes" id="UP000015106"/>
    </source>
</evidence>